<evidence type="ECO:0000313" key="1">
    <source>
        <dbReference type="EMBL" id="CAF1096517.1"/>
    </source>
</evidence>
<protein>
    <submittedName>
        <fullName evidence="1">Uncharacterized protein</fullName>
    </submittedName>
</protein>
<name>A0A814NPC9_ADIRI</name>
<evidence type="ECO:0000313" key="2">
    <source>
        <dbReference type="Proteomes" id="UP000663828"/>
    </source>
</evidence>
<comment type="caution">
    <text evidence="1">The sequence shown here is derived from an EMBL/GenBank/DDBJ whole genome shotgun (WGS) entry which is preliminary data.</text>
</comment>
<sequence length="85" mass="9276">MLRVSIDDLILSLLSMSTGPADDQAIDGNVVVYDSIWTSKTTYPFADPIATTVNYTQFGVQPSDSPGNSPFYNDYSSVCIEMTNL</sequence>
<proteinExistence type="predicted"/>
<organism evidence="1 2">
    <name type="scientific">Adineta ricciae</name>
    <name type="common">Rotifer</name>
    <dbReference type="NCBI Taxonomy" id="249248"/>
    <lineage>
        <taxon>Eukaryota</taxon>
        <taxon>Metazoa</taxon>
        <taxon>Spiralia</taxon>
        <taxon>Gnathifera</taxon>
        <taxon>Rotifera</taxon>
        <taxon>Eurotatoria</taxon>
        <taxon>Bdelloidea</taxon>
        <taxon>Adinetida</taxon>
        <taxon>Adinetidae</taxon>
        <taxon>Adineta</taxon>
    </lineage>
</organism>
<accession>A0A814NPC9</accession>
<dbReference type="EMBL" id="CAJNOR010001201">
    <property type="protein sequence ID" value="CAF1096517.1"/>
    <property type="molecule type" value="Genomic_DNA"/>
</dbReference>
<dbReference type="AlphaFoldDB" id="A0A814NPC9"/>
<dbReference type="Proteomes" id="UP000663828">
    <property type="component" value="Unassembled WGS sequence"/>
</dbReference>
<gene>
    <name evidence="1" type="ORF">XAT740_LOCUS18119</name>
</gene>
<reference evidence="1" key="1">
    <citation type="submission" date="2021-02" db="EMBL/GenBank/DDBJ databases">
        <authorList>
            <person name="Nowell W R."/>
        </authorList>
    </citation>
    <scope>NUCLEOTIDE SEQUENCE</scope>
</reference>
<keyword evidence="2" id="KW-1185">Reference proteome</keyword>